<keyword evidence="1" id="KW-1133">Transmembrane helix</keyword>
<accession>A0AAV6LRM7</accession>
<dbReference type="EMBL" id="JACTNZ010000001">
    <property type="protein sequence ID" value="KAG5566664.1"/>
    <property type="molecule type" value="Genomic_DNA"/>
</dbReference>
<reference evidence="2" key="1">
    <citation type="submission" date="2020-08" db="EMBL/GenBank/DDBJ databases">
        <title>Plant Genome Project.</title>
        <authorList>
            <person name="Zhang R.-G."/>
        </authorList>
    </citation>
    <scope>NUCLEOTIDE SEQUENCE</scope>
    <source>
        <strain evidence="2">WSP0</strain>
        <tissue evidence="2">Leaf</tissue>
    </source>
</reference>
<sequence>MNNSSWQHRELICLILYALVFYVIVIRRSLHLSHDHYGTLYGLRPGWIGGWYNCLDVNRSDAMKWFGRTFFGFVAPICCLDNIMTLLAA</sequence>
<dbReference type="Proteomes" id="UP000823749">
    <property type="component" value="Chromosome 1"/>
</dbReference>
<keyword evidence="3" id="KW-1185">Reference proteome</keyword>
<evidence type="ECO:0000256" key="1">
    <source>
        <dbReference type="SAM" id="Phobius"/>
    </source>
</evidence>
<keyword evidence="1" id="KW-0472">Membrane</keyword>
<proteinExistence type="predicted"/>
<keyword evidence="1" id="KW-0812">Transmembrane</keyword>
<protein>
    <submittedName>
        <fullName evidence="2">Uncharacterized protein</fullName>
    </submittedName>
</protein>
<comment type="caution">
    <text evidence="2">The sequence shown here is derived from an EMBL/GenBank/DDBJ whole genome shotgun (WGS) entry which is preliminary data.</text>
</comment>
<dbReference type="AlphaFoldDB" id="A0AAV6LRM7"/>
<name>A0AAV6LRM7_9ERIC</name>
<organism evidence="2 3">
    <name type="scientific">Rhododendron griersonianum</name>
    <dbReference type="NCBI Taxonomy" id="479676"/>
    <lineage>
        <taxon>Eukaryota</taxon>
        <taxon>Viridiplantae</taxon>
        <taxon>Streptophyta</taxon>
        <taxon>Embryophyta</taxon>
        <taxon>Tracheophyta</taxon>
        <taxon>Spermatophyta</taxon>
        <taxon>Magnoliopsida</taxon>
        <taxon>eudicotyledons</taxon>
        <taxon>Gunneridae</taxon>
        <taxon>Pentapetalae</taxon>
        <taxon>asterids</taxon>
        <taxon>Ericales</taxon>
        <taxon>Ericaceae</taxon>
        <taxon>Ericoideae</taxon>
        <taxon>Rhodoreae</taxon>
        <taxon>Rhododendron</taxon>
    </lineage>
</organism>
<evidence type="ECO:0000313" key="2">
    <source>
        <dbReference type="EMBL" id="KAG5566664.1"/>
    </source>
</evidence>
<evidence type="ECO:0000313" key="3">
    <source>
        <dbReference type="Proteomes" id="UP000823749"/>
    </source>
</evidence>
<feature type="transmembrane region" description="Helical" evidence="1">
    <location>
        <begin position="12"/>
        <end position="30"/>
    </location>
</feature>
<gene>
    <name evidence="2" type="ORF">RHGRI_002276</name>
</gene>
<feature type="transmembrane region" description="Helical" evidence="1">
    <location>
        <begin position="65"/>
        <end position="88"/>
    </location>
</feature>